<evidence type="ECO:0000256" key="11">
    <source>
        <dbReference type="ARBA" id="ARBA00022729"/>
    </source>
</evidence>
<dbReference type="AlphaFoldDB" id="A0A975DB70"/>
<gene>
    <name evidence="22" type="ORF">J1N51_12590</name>
</gene>
<keyword evidence="15 20" id="KW-0443">Lipid metabolism</keyword>
<organism evidence="22 23">
    <name type="scientific">Psychrosphaera ytuae</name>
    <dbReference type="NCBI Taxonomy" id="2820710"/>
    <lineage>
        <taxon>Bacteria</taxon>
        <taxon>Pseudomonadati</taxon>
        <taxon>Pseudomonadota</taxon>
        <taxon>Gammaproteobacteria</taxon>
        <taxon>Alteromonadales</taxon>
        <taxon>Pseudoalteromonadaceae</taxon>
        <taxon>Psychrosphaera</taxon>
    </lineage>
</organism>
<feature type="active site" description="Nucleophile" evidence="18">
    <location>
        <position position="178"/>
    </location>
</feature>
<dbReference type="Proteomes" id="UP000682739">
    <property type="component" value="Chromosome"/>
</dbReference>
<name>A0A975DB70_9GAMM</name>
<keyword evidence="10 19" id="KW-0479">Metal-binding</keyword>
<evidence type="ECO:0000256" key="6">
    <source>
        <dbReference type="ARBA" id="ARBA00013278"/>
    </source>
</evidence>
<dbReference type="CDD" id="cd00541">
    <property type="entry name" value="OMPLA"/>
    <property type="match status" value="1"/>
</dbReference>
<evidence type="ECO:0000256" key="15">
    <source>
        <dbReference type="ARBA" id="ARBA00023098"/>
    </source>
</evidence>
<dbReference type="GO" id="GO:0016042">
    <property type="term" value="P:lipid catabolic process"/>
    <property type="evidence" value="ECO:0007669"/>
    <property type="project" value="UniProtKB-KW"/>
</dbReference>
<feature type="binding site" description="in dimeric form" evidence="19">
    <location>
        <position position="228"/>
    </location>
    <ligand>
        <name>Ca(2+)</name>
        <dbReference type="ChEBI" id="CHEBI:29108"/>
        <label>1</label>
    </ligand>
</feature>
<evidence type="ECO:0000256" key="9">
    <source>
        <dbReference type="ARBA" id="ARBA00022692"/>
    </source>
</evidence>
<dbReference type="InterPro" id="IPR003187">
    <property type="entry name" value="PLipase_A1"/>
</dbReference>
<protein>
    <recommendedName>
        <fullName evidence="7 20">Phospholipase A1</fullName>
        <ecNumber evidence="5 20">3.1.1.32</ecNumber>
        <ecNumber evidence="6 20">3.1.1.4</ecNumber>
    </recommendedName>
    <alternativeName>
        <fullName evidence="20">Phosphatidylcholine 1-acylhydrolase</fullName>
    </alternativeName>
</protein>
<evidence type="ECO:0000256" key="19">
    <source>
        <dbReference type="PIRSR" id="PIRSR603187-2"/>
    </source>
</evidence>
<reference evidence="22" key="1">
    <citation type="submission" date="2021-03" db="EMBL/GenBank/DDBJ databases">
        <title>Description of Psychrosphaera ytuae sp. nov. isolated from deep sea sediment of South China Sea.</title>
        <authorList>
            <person name="Zhang J."/>
            <person name="Xu X.-D."/>
        </authorList>
    </citation>
    <scope>NUCLEOTIDE SEQUENCE</scope>
    <source>
        <strain evidence="22">MTZ26</strain>
    </source>
</reference>
<evidence type="ECO:0000313" key="23">
    <source>
        <dbReference type="Proteomes" id="UP000682739"/>
    </source>
</evidence>
<dbReference type="RefSeq" id="WP_208831605.1">
    <property type="nucleotide sequence ID" value="NZ_CP072110.1"/>
</dbReference>
<comment type="function">
    <text evidence="20">Hydrolysis of phosphatidylcholine with phospholipase A2 (EC 3.1.1.4) and phospholipase A1 (EC 3.1.1.32) activities.</text>
</comment>
<dbReference type="Pfam" id="PF02253">
    <property type="entry name" value="PLA1"/>
    <property type="match status" value="1"/>
</dbReference>
<dbReference type="SUPFAM" id="SSF56931">
    <property type="entry name" value="Outer membrane phospholipase A (OMPLA)"/>
    <property type="match status" value="1"/>
</dbReference>
<evidence type="ECO:0000313" key="22">
    <source>
        <dbReference type="EMBL" id="QTH63549.1"/>
    </source>
</evidence>
<dbReference type="InterPro" id="IPR036541">
    <property type="entry name" value="PLipase_A1_sf"/>
</dbReference>
<keyword evidence="8" id="KW-1134">Transmembrane beta strand</keyword>
<evidence type="ECO:0000256" key="13">
    <source>
        <dbReference type="ARBA" id="ARBA00022837"/>
    </source>
</evidence>
<dbReference type="GO" id="GO:0009279">
    <property type="term" value="C:cell outer membrane"/>
    <property type="evidence" value="ECO:0007669"/>
    <property type="project" value="UniProtKB-SubCell"/>
</dbReference>
<evidence type="ECO:0000256" key="5">
    <source>
        <dbReference type="ARBA" id="ARBA00013179"/>
    </source>
</evidence>
<dbReference type="KEGG" id="psym:J1N51_12590"/>
<evidence type="ECO:0000256" key="3">
    <source>
        <dbReference type="ARBA" id="ARBA00010525"/>
    </source>
</evidence>
<evidence type="ECO:0000256" key="8">
    <source>
        <dbReference type="ARBA" id="ARBA00022452"/>
    </source>
</evidence>
<comment type="subunit">
    <text evidence="4 20">Homodimer; dimerization is reversible, and the dimeric form is the active one.</text>
</comment>
<keyword evidence="23" id="KW-1185">Reference proteome</keyword>
<keyword evidence="12 20" id="KW-0378">Hydrolase</keyword>
<feature type="active site" description="Proton acceptor" evidence="18">
    <location>
        <position position="176"/>
    </location>
</feature>
<keyword evidence="17 20" id="KW-0998">Cell outer membrane</keyword>
<comment type="catalytic activity">
    <reaction evidence="1 20">
        <text>a 1,2-diacyl-sn-glycero-3-phosphocholine + H2O = a 2-acyl-sn-glycero-3-phosphocholine + a fatty acid + H(+)</text>
        <dbReference type="Rhea" id="RHEA:18689"/>
        <dbReference type="ChEBI" id="CHEBI:15377"/>
        <dbReference type="ChEBI" id="CHEBI:15378"/>
        <dbReference type="ChEBI" id="CHEBI:28868"/>
        <dbReference type="ChEBI" id="CHEBI:57643"/>
        <dbReference type="ChEBI" id="CHEBI:57875"/>
        <dbReference type="EC" id="3.1.1.32"/>
    </reaction>
</comment>
<proteinExistence type="inferred from homology"/>
<keyword evidence="13 19" id="KW-0106">Calcium</keyword>
<evidence type="ECO:0000256" key="21">
    <source>
        <dbReference type="SAM" id="MobiDB-lite"/>
    </source>
</evidence>
<evidence type="ECO:0000256" key="20">
    <source>
        <dbReference type="RuleBase" id="RU366027"/>
    </source>
</evidence>
<dbReference type="EC" id="3.1.1.4" evidence="6 20"/>
<evidence type="ECO:0000256" key="7">
    <source>
        <dbReference type="ARBA" id="ARBA00021726"/>
    </source>
</evidence>
<keyword evidence="11" id="KW-0732">Signal</keyword>
<dbReference type="Gene3D" id="2.40.230.10">
    <property type="entry name" value="Phospholipase A1"/>
    <property type="match status" value="1"/>
</dbReference>
<dbReference type="GO" id="GO:0005509">
    <property type="term" value="F:calcium ion binding"/>
    <property type="evidence" value="ECO:0007669"/>
    <property type="project" value="TreeGrafter"/>
</dbReference>
<evidence type="ECO:0000256" key="10">
    <source>
        <dbReference type="ARBA" id="ARBA00022723"/>
    </source>
</evidence>
<comment type="similarity">
    <text evidence="3 20">Belongs to the phospholipase A1 family.</text>
</comment>
<comment type="subcellular location">
    <subcellularLocation>
        <location evidence="20">Cell outer membrane</location>
        <topology evidence="20">Multi-pass membrane protein</topology>
    </subcellularLocation>
    <text evidence="20">One of the very few enzymes located there.</text>
</comment>
<dbReference type="PANTHER" id="PTHR40457">
    <property type="entry name" value="PHOSPHOLIPASE A1"/>
    <property type="match status" value="1"/>
</dbReference>
<feature type="region of interest" description="Disordered" evidence="21">
    <location>
        <begin position="24"/>
        <end position="47"/>
    </location>
</feature>
<dbReference type="GO" id="GO:0008970">
    <property type="term" value="F:phospholipase A1 activity"/>
    <property type="evidence" value="ECO:0007669"/>
    <property type="project" value="UniProtKB-EC"/>
</dbReference>
<dbReference type="PRINTS" id="PR01486">
    <property type="entry name" value="PHPHLIPASEA1"/>
</dbReference>
<dbReference type="GO" id="GO:0004623">
    <property type="term" value="F:phospholipase A2 activity"/>
    <property type="evidence" value="ECO:0007669"/>
    <property type="project" value="UniProtKB-EC"/>
</dbReference>
<evidence type="ECO:0000256" key="14">
    <source>
        <dbReference type="ARBA" id="ARBA00022963"/>
    </source>
</evidence>
<dbReference type="EC" id="3.1.1.32" evidence="5 20"/>
<feature type="binding site" description="in dimeric form" evidence="19">
    <location>
        <position position="140"/>
    </location>
    <ligand>
        <name>Ca(2+)</name>
        <dbReference type="ChEBI" id="CHEBI:29108"/>
        <label>1</label>
    </ligand>
</feature>
<evidence type="ECO:0000256" key="18">
    <source>
        <dbReference type="PIRSR" id="PIRSR603187-1"/>
    </source>
</evidence>
<evidence type="ECO:0000256" key="1">
    <source>
        <dbReference type="ARBA" id="ARBA00000111"/>
    </source>
</evidence>
<evidence type="ECO:0000256" key="17">
    <source>
        <dbReference type="ARBA" id="ARBA00023237"/>
    </source>
</evidence>
<evidence type="ECO:0000256" key="4">
    <source>
        <dbReference type="ARBA" id="ARBA00011702"/>
    </source>
</evidence>
<dbReference type="EMBL" id="CP072110">
    <property type="protein sequence ID" value="QTH63549.1"/>
    <property type="molecule type" value="Genomic_DNA"/>
</dbReference>
<keyword evidence="9" id="KW-0812">Transmembrane</keyword>
<dbReference type="PANTHER" id="PTHR40457:SF1">
    <property type="entry name" value="PHOSPHOLIPASE A1"/>
    <property type="match status" value="1"/>
</dbReference>
<accession>A0A975DB70</accession>
<evidence type="ECO:0000256" key="2">
    <source>
        <dbReference type="ARBA" id="ARBA00001604"/>
    </source>
</evidence>
<evidence type="ECO:0000256" key="16">
    <source>
        <dbReference type="ARBA" id="ARBA00023136"/>
    </source>
</evidence>
<comment type="catalytic activity">
    <reaction evidence="2 20">
        <text>a 1,2-diacyl-sn-glycero-3-phosphocholine + H2O = a 1-acyl-sn-glycero-3-phosphocholine + a fatty acid + H(+)</text>
        <dbReference type="Rhea" id="RHEA:15801"/>
        <dbReference type="ChEBI" id="CHEBI:15377"/>
        <dbReference type="ChEBI" id="CHEBI:15378"/>
        <dbReference type="ChEBI" id="CHEBI:28868"/>
        <dbReference type="ChEBI" id="CHEBI:57643"/>
        <dbReference type="ChEBI" id="CHEBI:58168"/>
        <dbReference type="EC" id="3.1.1.4"/>
    </reaction>
</comment>
<sequence length="314" mass="36619">MTKGTVFTLTLFCGVVSFQTYSQASNDQTDSTQTASPNTDRPNTSKASEILHKKERLERRALANPFTLLQHRRNYILPVTYATNPSSTAVQGLTPENIDNFEAKFQLSIKMPIFNQENGSGLYAAFTAVSFWQVYNADASKPFRETDYEPEVFYSFKNEYELLGVPFNELRLGFNHQSNGQDLFNSRSWNRLYVQALIDIDDTYYALKVWWRIPENEKDDELDPTGDDNPDITDYLGNFEFEVGHQYKHYHFFAKWRNNLDFSENRGAIELNFNYQFTEKYKVLIQYFNGYGDSLIDYNRHQQRLGIGVQLNFI</sequence>
<comment type="cofactor">
    <cofactor evidence="20">
        <name>Ca(2+)</name>
        <dbReference type="ChEBI" id="CHEBI:29108"/>
    </cofactor>
    <text evidence="20">Binds 1 Ca(2+) ion per monomer. In the dimeric form the Ca(2+) is bound by different amino acids with binding of each Ca(2+) shared with ligands coming from each monomer. The Ca(2+) ion may have a role in catalysis.</text>
</comment>
<feature type="binding site" description="in dimeric form" evidence="19">
    <location>
        <position position="186"/>
    </location>
    <ligand>
        <name>Ca(2+)</name>
        <dbReference type="ChEBI" id="CHEBI:29108"/>
        <label>1</label>
    </ligand>
</feature>
<keyword evidence="14 20" id="KW-0442">Lipid degradation</keyword>
<keyword evidence="16" id="KW-0472">Membrane</keyword>
<evidence type="ECO:0000256" key="12">
    <source>
        <dbReference type="ARBA" id="ARBA00022801"/>
    </source>
</evidence>